<sequence length="145" mass="15372">MSLPLVIHPPRHCLAHPPLRSFHTSIQIPTTTTTTTTTTATTTTFTAINLASPPVSPEANVAADHNEPACGSCPSSDLDLQRRQRPDTSPNSTLASIAPYNPILPCEMEMRNKDGELVVGSAPANPVCVAATPIRITNGFNAPEH</sequence>
<evidence type="ECO:0000256" key="1">
    <source>
        <dbReference type="SAM" id="MobiDB-lite"/>
    </source>
</evidence>
<dbReference type="EMBL" id="VSRR010000246">
    <property type="protein sequence ID" value="MPC12931.1"/>
    <property type="molecule type" value="Genomic_DNA"/>
</dbReference>
<proteinExistence type="predicted"/>
<name>A0A5B7CVL8_PORTR</name>
<comment type="caution">
    <text evidence="2">The sequence shown here is derived from an EMBL/GenBank/DDBJ whole genome shotgun (WGS) entry which is preliminary data.</text>
</comment>
<dbReference type="AlphaFoldDB" id="A0A5B7CVL8"/>
<keyword evidence="3" id="KW-1185">Reference proteome</keyword>
<organism evidence="2 3">
    <name type="scientific">Portunus trituberculatus</name>
    <name type="common">Swimming crab</name>
    <name type="synonym">Neptunus trituberculatus</name>
    <dbReference type="NCBI Taxonomy" id="210409"/>
    <lineage>
        <taxon>Eukaryota</taxon>
        <taxon>Metazoa</taxon>
        <taxon>Ecdysozoa</taxon>
        <taxon>Arthropoda</taxon>
        <taxon>Crustacea</taxon>
        <taxon>Multicrustacea</taxon>
        <taxon>Malacostraca</taxon>
        <taxon>Eumalacostraca</taxon>
        <taxon>Eucarida</taxon>
        <taxon>Decapoda</taxon>
        <taxon>Pleocyemata</taxon>
        <taxon>Brachyura</taxon>
        <taxon>Eubrachyura</taxon>
        <taxon>Portunoidea</taxon>
        <taxon>Portunidae</taxon>
        <taxon>Portuninae</taxon>
        <taxon>Portunus</taxon>
    </lineage>
</organism>
<accession>A0A5B7CVL8</accession>
<dbReference type="Proteomes" id="UP000324222">
    <property type="component" value="Unassembled WGS sequence"/>
</dbReference>
<reference evidence="2 3" key="1">
    <citation type="submission" date="2019-05" db="EMBL/GenBank/DDBJ databases">
        <title>Another draft genome of Portunus trituberculatus and its Hox gene families provides insights of decapod evolution.</title>
        <authorList>
            <person name="Jeong J.-H."/>
            <person name="Song I."/>
            <person name="Kim S."/>
            <person name="Choi T."/>
            <person name="Kim D."/>
            <person name="Ryu S."/>
            <person name="Kim W."/>
        </authorList>
    </citation>
    <scope>NUCLEOTIDE SEQUENCE [LARGE SCALE GENOMIC DNA]</scope>
    <source>
        <tissue evidence="2">Muscle</tissue>
    </source>
</reference>
<protein>
    <submittedName>
        <fullName evidence="2">Uncharacterized protein</fullName>
    </submittedName>
</protein>
<feature type="region of interest" description="Disordered" evidence="1">
    <location>
        <begin position="56"/>
        <end position="96"/>
    </location>
</feature>
<evidence type="ECO:0000313" key="2">
    <source>
        <dbReference type="EMBL" id="MPC12931.1"/>
    </source>
</evidence>
<gene>
    <name evidence="2" type="ORF">E2C01_005647</name>
</gene>
<evidence type="ECO:0000313" key="3">
    <source>
        <dbReference type="Proteomes" id="UP000324222"/>
    </source>
</evidence>
<dbReference type="OrthoDB" id="6375174at2759"/>